<dbReference type="PANTHER" id="PTHR47966">
    <property type="entry name" value="BETA-SITE APP-CLEAVING ENZYME, ISOFORM A-RELATED"/>
    <property type="match status" value="1"/>
</dbReference>
<comment type="similarity">
    <text evidence="1 9">Belongs to the peptidase A1 family.</text>
</comment>
<dbReference type="InterPro" id="IPR021109">
    <property type="entry name" value="Peptidase_aspartic_dom_sf"/>
</dbReference>
<dbReference type="FunFam" id="2.40.70.10:FF:000004">
    <property type="entry name" value="Pepsin A"/>
    <property type="match status" value="1"/>
</dbReference>
<dbReference type="InterPro" id="IPR033121">
    <property type="entry name" value="PEPTIDASE_A1"/>
</dbReference>
<keyword evidence="10" id="KW-0732">Signal</keyword>
<evidence type="ECO:0000256" key="3">
    <source>
        <dbReference type="ARBA" id="ARBA00022750"/>
    </source>
</evidence>
<protein>
    <submittedName>
        <fullName evidence="12">Aspartic proteinase</fullName>
    </submittedName>
</protein>
<evidence type="ECO:0000256" key="7">
    <source>
        <dbReference type="PIRSR" id="PIRSR601461-1"/>
    </source>
</evidence>
<dbReference type="PROSITE" id="PS00141">
    <property type="entry name" value="ASP_PROTEASE"/>
    <property type="match status" value="2"/>
</dbReference>
<comment type="caution">
    <text evidence="12">The sequence shown here is derived from an EMBL/GenBank/DDBJ whole genome shotgun (WGS) entry which is preliminary data.</text>
</comment>
<dbReference type="Pfam" id="PF00026">
    <property type="entry name" value="Asp"/>
    <property type="match status" value="1"/>
</dbReference>
<evidence type="ECO:0000256" key="2">
    <source>
        <dbReference type="ARBA" id="ARBA00022670"/>
    </source>
</evidence>
<feature type="chain" id="PRO_5043428837" evidence="10">
    <location>
        <begin position="21"/>
        <end position="384"/>
    </location>
</feature>
<evidence type="ECO:0000256" key="9">
    <source>
        <dbReference type="RuleBase" id="RU000454"/>
    </source>
</evidence>
<dbReference type="AlphaFoldDB" id="A0AAV7JVL7"/>
<dbReference type="InterPro" id="IPR001461">
    <property type="entry name" value="Aspartic_peptidase_A1"/>
</dbReference>
<feature type="disulfide bond" evidence="8">
    <location>
        <begin position="307"/>
        <end position="340"/>
    </location>
</feature>
<evidence type="ECO:0000256" key="5">
    <source>
        <dbReference type="ARBA" id="ARBA00023157"/>
    </source>
</evidence>
<dbReference type="PROSITE" id="PS51767">
    <property type="entry name" value="PEPTIDASE_A1"/>
    <property type="match status" value="1"/>
</dbReference>
<dbReference type="EMBL" id="JAKMXF010000297">
    <property type="protein sequence ID" value="KAI6652770.1"/>
    <property type="molecule type" value="Genomic_DNA"/>
</dbReference>
<reference evidence="12 13" key="1">
    <citation type="journal article" date="2023" name="BMC Biol.">
        <title>The compact genome of the sponge Oopsacas minuta (Hexactinellida) is lacking key metazoan core genes.</title>
        <authorList>
            <person name="Santini S."/>
            <person name="Schenkelaars Q."/>
            <person name="Jourda C."/>
            <person name="Duchesne M."/>
            <person name="Belahbib H."/>
            <person name="Rocher C."/>
            <person name="Selva M."/>
            <person name="Riesgo A."/>
            <person name="Vervoort M."/>
            <person name="Leys S.P."/>
            <person name="Kodjabachian L."/>
            <person name="Le Bivic A."/>
            <person name="Borchiellini C."/>
            <person name="Claverie J.M."/>
            <person name="Renard E."/>
        </authorList>
    </citation>
    <scope>NUCLEOTIDE SEQUENCE [LARGE SCALE GENOMIC DNA]</scope>
    <source>
        <strain evidence="12">SPO-2</strain>
    </source>
</reference>
<keyword evidence="5 8" id="KW-1015">Disulfide bond</keyword>
<feature type="active site" evidence="7">
    <location>
        <position position="273"/>
    </location>
</feature>
<accession>A0AAV7JVL7</accession>
<feature type="active site" evidence="7">
    <location>
        <position position="85"/>
    </location>
</feature>
<dbReference type="Proteomes" id="UP001165289">
    <property type="component" value="Unassembled WGS sequence"/>
</dbReference>
<feature type="signal peptide" evidence="10">
    <location>
        <begin position="1"/>
        <end position="20"/>
    </location>
</feature>
<dbReference type="InterPro" id="IPR001969">
    <property type="entry name" value="Aspartic_peptidase_AS"/>
</dbReference>
<dbReference type="Gene3D" id="2.60.40.1960">
    <property type="match status" value="1"/>
</dbReference>
<keyword evidence="2 9" id="KW-0645">Protease</keyword>
<evidence type="ECO:0000256" key="4">
    <source>
        <dbReference type="ARBA" id="ARBA00022801"/>
    </source>
</evidence>
<feature type="domain" description="Peptidase A1" evidence="11">
    <location>
        <begin position="67"/>
        <end position="380"/>
    </location>
</feature>
<evidence type="ECO:0000313" key="12">
    <source>
        <dbReference type="EMBL" id="KAI6652770.1"/>
    </source>
</evidence>
<dbReference type="FunFam" id="2.40.70.10:FF:000002">
    <property type="entry name" value="Vacuolar aspartic proteinase"/>
    <property type="match status" value="1"/>
</dbReference>
<keyword evidence="3 9" id="KW-0064">Aspartyl protease</keyword>
<sequence>MIGIHIFISLFILFIVRVLGTPDGTITLFRGNGKQDTIEDVQKHLVSISARYNSDSATLQDYMDAQYFGPVSIGTPPQSFKVVFDTGSSNLWIPSKRKFLFCIACKFHSTYDYKESSTYISNGTYISIHYGTGKVRGVVSYDNVSIASLMVKKQGFGEMYKLSIIPFALSKFDGILGMGFPSISVNALPPVFVNMVHQKVISLPVFAFWLRRGSNSNYGGELHLGGIDSSRFSGDIVYANITSQTYWQFDMDAVQVNGVSMGVCQSGCQAIADTGTSLLVGPTSEINYLNSKLGAKKNLLGQYYFPCSSVSSLPSVSFVISGTKLTLTPENYIMKMKGICLSGFYGLELLRPLWILGDIFLTKYYSIFDMSSSPPRIGFAVSAD</sequence>
<evidence type="ECO:0000256" key="10">
    <source>
        <dbReference type="SAM" id="SignalP"/>
    </source>
</evidence>
<evidence type="ECO:0000256" key="1">
    <source>
        <dbReference type="ARBA" id="ARBA00007447"/>
    </source>
</evidence>
<dbReference type="GO" id="GO:0004190">
    <property type="term" value="F:aspartic-type endopeptidase activity"/>
    <property type="evidence" value="ECO:0007669"/>
    <property type="project" value="UniProtKB-KW"/>
</dbReference>
<keyword evidence="4 9" id="KW-0378">Hydrolase</keyword>
<dbReference type="Gene3D" id="2.40.70.10">
    <property type="entry name" value="Acid Proteases"/>
    <property type="match status" value="2"/>
</dbReference>
<evidence type="ECO:0000256" key="8">
    <source>
        <dbReference type="PIRSR" id="PIRSR601461-2"/>
    </source>
</evidence>
<dbReference type="GO" id="GO:0006508">
    <property type="term" value="P:proteolysis"/>
    <property type="evidence" value="ECO:0007669"/>
    <property type="project" value="UniProtKB-KW"/>
</dbReference>
<organism evidence="12 13">
    <name type="scientific">Oopsacas minuta</name>
    <dbReference type="NCBI Taxonomy" id="111878"/>
    <lineage>
        <taxon>Eukaryota</taxon>
        <taxon>Metazoa</taxon>
        <taxon>Porifera</taxon>
        <taxon>Hexactinellida</taxon>
        <taxon>Hexasterophora</taxon>
        <taxon>Lyssacinosida</taxon>
        <taxon>Leucopsacidae</taxon>
        <taxon>Oopsacas</taxon>
    </lineage>
</organism>
<keyword evidence="6" id="KW-0325">Glycoprotein</keyword>
<evidence type="ECO:0000313" key="13">
    <source>
        <dbReference type="Proteomes" id="UP001165289"/>
    </source>
</evidence>
<evidence type="ECO:0000256" key="6">
    <source>
        <dbReference type="ARBA" id="ARBA00023180"/>
    </source>
</evidence>
<evidence type="ECO:0000259" key="11">
    <source>
        <dbReference type="PROSITE" id="PS51767"/>
    </source>
</evidence>
<dbReference type="SUPFAM" id="SSF50630">
    <property type="entry name" value="Acid proteases"/>
    <property type="match status" value="1"/>
</dbReference>
<keyword evidence="13" id="KW-1185">Reference proteome</keyword>
<name>A0AAV7JVL7_9METZ</name>
<gene>
    <name evidence="12" type="ORF">LOD99_4156</name>
</gene>
<proteinExistence type="inferred from homology"/>
<dbReference type="PANTHER" id="PTHR47966:SF51">
    <property type="entry name" value="BETA-SITE APP-CLEAVING ENZYME, ISOFORM A-RELATED"/>
    <property type="match status" value="1"/>
</dbReference>
<dbReference type="PRINTS" id="PR00792">
    <property type="entry name" value="PEPSIN"/>
</dbReference>